<dbReference type="InParanoid" id="L2GPZ9"/>
<dbReference type="STRING" id="993615.L2GPZ9"/>
<dbReference type="GeneID" id="19880949"/>
<dbReference type="VEuPathDB" id="MicrosporidiaDB:VICG_00231"/>
<dbReference type="Gene3D" id="3.30.1370.10">
    <property type="entry name" value="K Homology domain, type 1"/>
    <property type="match status" value="1"/>
</dbReference>
<proteinExistence type="predicted"/>
<dbReference type="Pfam" id="PF22891">
    <property type="entry name" value="KH_PNO1_2nd"/>
    <property type="match status" value="1"/>
</dbReference>
<dbReference type="InterPro" id="IPR036612">
    <property type="entry name" value="KH_dom_type_1_sf"/>
</dbReference>
<dbReference type="AlphaFoldDB" id="L2GPZ9"/>
<dbReference type="InterPro" id="IPR004087">
    <property type="entry name" value="KH_dom"/>
</dbReference>
<gene>
    <name evidence="6" type="ORF">VICG_00231</name>
</gene>
<dbReference type="OrthoDB" id="1932641at2759"/>
<dbReference type="GO" id="GO:0000056">
    <property type="term" value="P:ribosomal small subunit export from nucleus"/>
    <property type="evidence" value="ECO:0007669"/>
    <property type="project" value="EnsemblFungi"/>
</dbReference>
<feature type="domain" description="K Homology" evidence="5">
    <location>
        <begin position="92"/>
        <end position="165"/>
    </location>
</feature>
<comment type="function">
    <text evidence="4">Required for small ribosomal subunit (SSU) synthesis. Has a role in the processing of early nucleolar and late cytoplasmic pre-RNA species.</text>
</comment>
<evidence type="ECO:0000313" key="6">
    <source>
        <dbReference type="EMBL" id="ELA42916.1"/>
    </source>
</evidence>
<dbReference type="GO" id="GO:0000472">
    <property type="term" value="P:endonucleolytic cleavage to generate mature 5'-end of SSU-rRNA from (SSU-rRNA, 5.8S rRNA, LSU-rRNA)"/>
    <property type="evidence" value="ECO:0007669"/>
    <property type="project" value="EnsemblFungi"/>
</dbReference>
<dbReference type="GO" id="GO:0051082">
    <property type="term" value="F:unfolded protein binding"/>
    <property type="evidence" value="ECO:0007669"/>
    <property type="project" value="EnsemblFungi"/>
</dbReference>
<keyword evidence="7" id="KW-1185">Reference proteome</keyword>
<dbReference type="FunCoup" id="L2GPZ9">
    <property type="interactions" value="130"/>
</dbReference>
<dbReference type="SUPFAM" id="SSF54791">
    <property type="entry name" value="Eukaryotic type KH-domain (KH-domain type I)"/>
    <property type="match status" value="1"/>
</dbReference>
<evidence type="ECO:0000313" key="7">
    <source>
        <dbReference type="Proteomes" id="UP000011082"/>
    </source>
</evidence>
<protein>
    <recommendedName>
        <fullName evidence="2">Pre-rRNA-processing protein PNO1</fullName>
    </recommendedName>
</protein>
<dbReference type="GO" id="GO:0042255">
    <property type="term" value="P:ribosome assembly"/>
    <property type="evidence" value="ECO:0007669"/>
    <property type="project" value="EnsemblFungi"/>
</dbReference>
<name>L2GPZ9_VITCO</name>
<keyword evidence="3" id="KW-0694">RNA-binding</keyword>
<evidence type="ECO:0000256" key="2">
    <source>
        <dbReference type="ARBA" id="ARBA00016042"/>
    </source>
</evidence>
<dbReference type="EMBL" id="JH370130">
    <property type="protein sequence ID" value="ELA42916.1"/>
    <property type="molecule type" value="Genomic_DNA"/>
</dbReference>
<dbReference type="GO" id="GO:0005730">
    <property type="term" value="C:nucleolus"/>
    <property type="evidence" value="ECO:0007669"/>
    <property type="project" value="EnsemblFungi"/>
</dbReference>
<dbReference type="GO" id="GO:0042134">
    <property type="term" value="F:rRNA primary transcript binding"/>
    <property type="evidence" value="ECO:0007669"/>
    <property type="project" value="EnsemblFungi"/>
</dbReference>
<dbReference type="PANTHER" id="PTHR12826:SF13">
    <property type="entry name" value="RNA-BINDING PROTEIN PNO1"/>
    <property type="match status" value="1"/>
</dbReference>
<evidence type="ECO:0000256" key="4">
    <source>
        <dbReference type="ARBA" id="ARBA00025554"/>
    </source>
</evidence>
<dbReference type="SMART" id="SM00322">
    <property type="entry name" value="KH"/>
    <property type="match status" value="1"/>
</dbReference>
<organism evidence="6 7">
    <name type="scientific">Vittaforma corneae (strain ATCC 50505)</name>
    <name type="common">Microsporidian parasite</name>
    <name type="synonym">Nosema corneum</name>
    <dbReference type="NCBI Taxonomy" id="993615"/>
    <lineage>
        <taxon>Eukaryota</taxon>
        <taxon>Fungi</taxon>
        <taxon>Fungi incertae sedis</taxon>
        <taxon>Microsporidia</taxon>
        <taxon>Nosematidae</taxon>
        <taxon>Vittaforma</taxon>
    </lineage>
</organism>
<evidence type="ECO:0000256" key="3">
    <source>
        <dbReference type="ARBA" id="ARBA00022884"/>
    </source>
</evidence>
<accession>L2GPZ9</accession>
<evidence type="ECO:0000256" key="1">
    <source>
        <dbReference type="ARBA" id="ARBA00011420"/>
    </source>
</evidence>
<dbReference type="OMA" id="TPLRNNW"/>
<dbReference type="RefSeq" id="XP_007603684.1">
    <property type="nucleotide sequence ID" value="XM_007603622.1"/>
</dbReference>
<evidence type="ECO:0000259" key="5">
    <source>
        <dbReference type="SMART" id="SM00322"/>
    </source>
</evidence>
<sequence length="200" mass="23171">MESKEQEAHYRSIPVPESRVRVLKQEWMKIYTPIVQLGKLQIRFNPKTKHVEIRTCPSTADLCYLERSMTYIQAVLDGFKPEDAVAIMKFKDVFTESFHIQDIRKLKSSHLSRAIGRIIGRDGRIKESIENFSRCKFILRDERVSLLGCEENIKIAKDAIGRLVQGSEPASIFNRLRIISAKLKDKYGSIQTIYDDLRPQ</sequence>
<dbReference type="HOGENOM" id="CLU_064992_1_0_1"/>
<dbReference type="GO" id="GO:0043248">
    <property type="term" value="P:proteasome assembly"/>
    <property type="evidence" value="ECO:0007669"/>
    <property type="project" value="EnsemblFungi"/>
</dbReference>
<dbReference type="InterPro" id="IPR055211">
    <property type="entry name" value="KH_PNO1_2nd"/>
</dbReference>
<dbReference type="Proteomes" id="UP000011082">
    <property type="component" value="Unassembled WGS sequence"/>
</dbReference>
<dbReference type="GO" id="GO:0000447">
    <property type="term" value="P:endonucleolytic cleavage in ITS1 to separate SSU-rRNA from 5.8S rRNA and LSU-rRNA from tricistronic rRNA transcript (SSU-rRNA, 5.8S rRNA, LSU-rRNA)"/>
    <property type="evidence" value="ECO:0007669"/>
    <property type="project" value="EnsemblFungi"/>
</dbReference>
<comment type="subunit">
    <text evidence="1">Component of the small ribosomal subunit, ribosomal RNA processing complex (SSU RRP complex).</text>
</comment>
<reference evidence="7" key="1">
    <citation type="submission" date="2011-05" db="EMBL/GenBank/DDBJ databases">
        <title>The genome sequence of Vittaforma corneae strain ATCC 50505.</title>
        <authorList>
            <consortium name="The Broad Institute Genome Sequencing Platform"/>
            <person name="Cuomo C."/>
            <person name="Didier E."/>
            <person name="Bowers L."/>
            <person name="Young S.K."/>
            <person name="Zeng Q."/>
            <person name="Gargeya S."/>
            <person name="Fitzgerald M."/>
            <person name="Haas B."/>
            <person name="Abouelleil A."/>
            <person name="Alvarado L."/>
            <person name="Arachchi H.M."/>
            <person name="Berlin A."/>
            <person name="Chapman S.B."/>
            <person name="Gearin G."/>
            <person name="Goldberg J."/>
            <person name="Griggs A."/>
            <person name="Gujja S."/>
            <person name="Hansen M."/>
            <person name="Heiman D."/>
            <person name="Howarth C."/>
            <person name="Larimer J."/>
            <person name="Lui A."/>
            <person name="MacDonald P.J.P."/>
            <person name="McCowen C."/>
            <person name="Montmayeur A."/>
            <person name="Murphy C."/>
            <person name="Neiman D."/>
            <person name="Pearson M."/>
            <person name="Priest M."/>
            <person name="Roberts A."/>
            <person name="Saif S."/>
            <person name="Shea T."/>
            <person name="Sisk P."/>
            <person name="Stolte C."/>
            <person name="Sykes S."/>
            <person name="Wortman J."/>
            <person name="Nusbaum C."/>
            <person name="Birren B."/>
        </authorList>
    </citation>
    <scope>NUCLEOTIDE SEQUENCE [LARGE SCALE GENOMIC DNA]</scope>
    <source>
        <strain evidence="7">ATCC 50505</strain>
    </source>
</reference>
<dbReference type="PANTHER" id="PTHR12826">
    <property type="entry name" value="RIBONUCLEASE Y"/>
    <property type="match status" value="1"/>
</dbReference>